<gene>
    <name evidence="1" type="ORF">QAD02_009887</name>
</gene>
<comment type="caution">
    <text evidence="1">The sequence shown here is derived from an EMBL/GenBank/DDBJ whole genome shotgun (WGS) entry which is preliminary data.</text>
</comment>
<protein>
    <submittedName>
        <fullName evidence="1">Uncharacterized protein</fullName>
    </submittedName>
</protein>
<evidence type="ECO:0000313" key="1">
    <source>
        <dbReference type="EMBL" id="KAJ8668224.1"/>
    </source>
</evidence>
<evidence type="ECO:0000313" key="2">
    <source>
        <dbReference type="Proteomes" id="UP001239111"/>
    </source>
</evidence>
<organism evidence="1 2">
    <name type="scientific">Eretmocerus hayati</name>
    <dbReference type="NCBI Taxonomy" id="131215"/>
    <lineage>
        <taxon>Eukaryota</taxon>
        <taxon>Metazoa</taxon>
        <taxon>Ecdysozoa</taxon>
        <taxon>Arthropoda</taxon>
        <taxon>Hexapoda</taxon>
        <taxon>Insecta</taxon>
        <taxon>Pterygota</taxon>
        <taxon>Neoptera</taxon>
        <taxon>Endopterygota</taxon>
        <taxon>Hymenoptera</taxon>
        <taxon>Apocrita</taxon>
        <taxon>Proctotrupomorpha</taxon>
        <taxon>Chalcidoidea</taxon>
        <taxon>Aphelinidae</taxon>
        <taxon>Aphelininae</taxon>
        <taxon>Eretmocerus</taxon>
    </lineage>
</organism>
<keyword evidence="2" id="KW-1185">Reference proteome</keyword>
<dbReference type="Proteomes" id="UP001239111">
    <property type="component" value="Chromosome 4"/>
</dbReference>
<accession>A0ACC2ND02</accession>
<name>A0ACC2ND02_9HYME</name>
<proteinExistence type="predicted"/>
<sequence length="143" mass="17534">MIFFQFDYWVQLRRWRRETRPLRNCGIRPDLHVPVLSKRPYQWICFSDWATTRVLRHSLRWQSEAFWEGEPRIHPSSCLGQPYILDLWDFGNLKGEDVWGLRRLFFYECYIYKSPTGNVMIVESWWDFTVFYNGSTLIRRINT</sequence>
<dbReference type="EMBL" id="CM056744">
    <property type="protein sequence ID" value="KAJ8668224.1"/>
    <property type="molecule type" value="Genomic_DNA"/>
</dbReference>
<reference evidence="1" key="1">
    <citation type="submission" date="2023-04" db="EMBL/GenBank/DDBJ databases">
        <title>A chromosome-level genome assembly of the parasitoid wasp Eretmocerus hayati.</title>
        <authorList>
            <person name="Zhong Y."/>
            <person name="Liu S."/>
            <person name="Liu Y."/>
        </authorList>
    </citation>
    <scope>NUCLEOTIDE SEQUENCE</scope>
    <source>
        <strain evidence="1">ZJU_SS_LIU_2023</strain>
    </source>
</reference>